<sequence length="74" mass="7993">MREWFVSVAAVAAMTGFPVSAQSSDLVRASDPADMVTTLREAGYDPELTEDGVGDPMIKLTLSGYRASILFYNC</sequence>
<name>A0A6I4TJT0_9SPHN</name>
<evidence type="ECO:0000313" key="2">
    <source>
        <dbReference type="Proteomes" id="UP000432727"/>
    </source>
</evidence>
<dbReference type="Proteomes" id="UP000432727">
    <property type="component" value="Unassembled WGS sequence"/>
</dbReference>
<accession>A0A6I4TJT0</accession>
<evidence type="ECO:0000313" key="1">
    <source>
        <dbReference type="EMBL" id="MXO95499.1"/>
    </source>
</evidence>
<proteinExistence type="predicted"/>
<reference evidence="1 2" key="1">
    <citation type="submission" date="2019-12" db="EMBL/GenBank/DDBJ databases">
        <title>Genomic-based taxomic classification of the family Erythrobacteraceae.</title>
        <authorList>
            <person name="Xu L."/>
        </authorList>
    </citation>
    <scope>NUCLEOTIDE SEQUENCE [LARGE SCALE GENOMIC DNA]</scope>
    <source>
        <strain evidence="1 2">JCM 12189</strain>
    </source>
</reference>
<organism evidence="1 2">
    <name type="scientific">Qipengyuania aquimaris</name>
    <dbReference type="NCBI Taxonomy" id="255984"/>
    <lineage>
        <taxon>Bacteria</taxon>
        <taxon>Pseudomonadati</taxon>
        <taxon>Pseudomonadota</taxon>
        <taxon>Alphaproteobacteria</taxon>
        <taxon>Sphingomonadales</taxon>
        <taxon>Erythrobacteraceae</taxon>
        <taxon>Qipengyuania</taxon>
    </lineage>
</organism>
<dbReference type="RefSeq" id="WP_160594765.1">
    <property type="nucleotide sequence ID" value="NZ_WTYI01000001.1"/>
</dbReference>
<gene>
    <name evidence="1" type="ORF">GRI34_03590</name>
</gene>
<protein>
    <recommendedName>
        <fullName evidence="3">PepSY domain-containing protein</fullName>
    </recommendedName>
</protein>
<dbReference type="EMBL" id="WTYI01000001">
    <property type="protein sequence ID" value="MXO95499.1"/>
    <property type="molecule type" value="Genomic_DNA"/>
</dbReference>
<keyword evidence="2" id="KW-1185">Reference proteome</keyword>
<dbReference type="AlphaFoldDB" id="A0A6I4TJT0"/>
<evidence type="ECO:0008006" key="3">
    <source>
        <dbReference type="Google" id="ProtNLM"/>
    </source>
</evidence>
<comment type="caution">
    <text evidence="1">The sequence shown here is derived from an EMBL/GenBank/DDBJ whole genome shotgun (WGS) entry which is preliminary data.</text>
</comment>
<dbReference type="OrthoDB" id="33037at2"/>